<gene>
    <name evidence="6" type="ORF">NK718_15865</name>
</gene>
<dbReference type="Proteomes" id="UP001205890">
    <property type="component" value="Unassembled WGS sequence"/>
</dbReference>
<comment type="caution">
    <text evidence="6">The sequence shown here is derived from an EMBL/GenBank/DDBJ whole genome shotgun (WGS) entry which is preliminary data.</text>
</comment>
<feature type="transmembrane region" description="Helical" evidence="5">
    <location>
        <begin position="12"/>
        <end position="39"/>
    </location>
</feature>
<evidence type="ECO:0000256" key="1">
    <source>
        <dbReference type="ARBA" id="ARBA00004141"/>
    </source>
</evidence>
<keyword evidence="3 5" id="KW-1133">Transmembrane helix</keyword>
<keyword evidence="5" id="KW-1003">Cell membrane</keyword>
<evidence type="ECO:0000256" key="5">
    <source>
        <dbReference type="RuleBase" id="RU363041"/>
    </source>
</evidence>
<dbReference type="InterPro" id="IPR051598">
    <property type="entry name" value="TSUP/Inactive_protease-like"/>
</dbReference>
<feature type="transmembrane region" description="Helical" evidence="5">
    <location>
        <begin position="85"/>
        <end position="104"/>
    </location>
</feature>
<evidence type="ECO:0000256" key="4">
    <source>
        <dbReference type="ARBA" id="ARBA00023136"/>
    </source>
</evidence>
<evidence type="ECO:0000256" key="3">
    <source>
        <dbReference type="ARBA" id="ARBA00022989"/>
    </source>
</evidence>
<reference evidence="6 7" key="1">
    <citation type="submission" date="2022-07" db="EMBL/GenBank/DDBJ databases">
        <authorList>
            <person name="Li W.-J."/>
            <person name="Deng Q.-Q."/>
        </authorList>
    </citation>
    <scope>NUCLEOTIDE SEQUENCE [LARGE SCALE GENOMIC DNA]</scope>
    <source>
        <strain evidence="6 7">SYSU M60028</strain>
    </source>
</reference>
<proteinExistence type="inferred from homology"/>
<dbReference type="EMBL" id="JANCLU010000016">
    <property type="protein sequence ID" value="MCP8940003.1"/>
    <property type="molecule type" value="Genomic_DNA"/>
</dbReference>
<evidence type="ECO:0000313" key="6">
    <source>
        <dbReference type="EMBL" id="MCP8940003.1"/>
    </source>
</evidence>
<keyword evidence="2 5" id="KW-0812">Transmembrane</keyword>
<sequence>MQIYLPIAELPVSVFLILGLGAAVGFISGMFGVGGGFLMTPLLIFVGIPPAVAVATESAQIAASSMTGALAYWRRRALDFKLGSVLLVGGIVGTFLGVAFFNAMRRVGQLDLVIVLSYVTLLGSVGGMMLFESVRAILQVRRGAPPRLNQPGHHPWYFGLPLRMRFHRSKLYASVIPLMVLSIIIGFIGAVLGIGGGFLMVPALIYLFRVPTAVVVGTSLFQILFTMVAATILHAVTNQSVDIILAILLVVGGVFGAQFGARAGQNIRGEHFRLLLALIVLAVGVRFATEIAVKPDEVFSLGQVEVRG</sequence>
<evidence type="ECO:0000256" key="2">
    <source>
        <dbReference type="ARBA" id="ARBA00022692"/>
    </source>
</evidence>
<protein>
    <recommendedName>
        <fullName evidence="5">Probable membrane transporter protein</fullName>
    </recommendedName>
</protein>
<name>A0ABT1LFW2_9HYPH</name>
<accession>A0ABT1LFW2</accession>
<dbReference type="InterPro" id="IPR002781">
    <property type="entry name" value="TM_pro_TauE-like"/>
</dbReference>
<feature type="transmembrane region" description="Helical" evidence="5">
    <location>
        <begin position="213"/>
        <end position="236"/>
    </location>
</feature>
<comment type="subcellular location">
    <subcellularLocation>
        <location evidence="5">Cell membrane</location>
        <topology evidence="5">Multi-pass membrane protein</topology>
    </subcellularLocation>
    <subcellularLocation>
        <location evidence="1">Membrane</location>
        <topology evidence="1">Multi-pass membrane protein</topology>
    </subcellularLocation>
</comment>
<keyword evidence="7" id="KW-1185">Reference proteome</keyword>
<feature type="transmembrane region" description="Helical" evidence="5">
    <location>
        <begin position="273"/>
        <end position="293"/>
    </location>
</feature>
<keyword evidence="4 5" id="KW-0472">Membrane</keyword>
<organism evidence="6 7">
    <name type="scientific">Alsobacter ponti</name>
    <dbReference type="NCBI Taxonomy" id="2962936"/>
    <lineage>
        <taxon>Bacteria</taxon>
        <taxon>Pseudomonadati</taxon>
        <taxon>Pseudomonadota</taxon>
        <taxon>Alphaproteobacteria</taxon>
        <taxon>Hyphomicrobiales</taxon>
        <taxon>Alsobacteraceae</taxon>
        <taxon>Alsobacter</taxon>
    </lineage>
</organism>
<dbReference type="PANTHER" id="PTHR43701">
    <property type="entry name" value="MEMBRANE TRANSPORTER PROTEIN MJ0441-RELATED"/>
    <property type="match status" value="1"/>
</dbReference>
<feature type="transmembrane region" description="Helical" evidence="5">
    <location>
        <begin position="110"/>
        <end position="131"/>
    </location>
</feature>
<evidence type="ECO:0000313" key="7">
    <source>
        <dbReference type="Proteomes" id="UP001205890"/>
    </source>
</evidence>
<feature type="transmembrane region" description="Helical" evidence="5">
    <location>
        <begin position="171"/>
        <end position="201"/>
    </location>
</feature>
<dbReference type="PANTHER" id="PTHR43701:SF12">
    <property type="entry name" value="MEMBRANE TRANSPORTER PROTEIN YTNM-RELATED"/>
    <property type="match status" value="1"/>
</dbReference>
<dbReference type="RefSeq" id="WP_254744241.1">
    <property type="nucleotide sequence ID" value="NZ_JANCLU010000016.1"/>
</dbReference>
<comment type="similarity">
    <text evidence="5">Belongs to the 4-toluene sulfonate uptake permease (TSUP) (TC 2.A.102) family.</text>
</comment>
<feature type="transmembrane region" description="Helical" evidence="5">
    <location>
        <begin position="243"/>
        <end position="261"/>
    </location>
</feature>
<dbReference type="Pfam" id="PF01925">
    <property type="entry name" value="TauE"/>
    <property type="match status" value="1"/>
</dbReference>